<sequence length="271" mass="30864">MNYSRLLILIPFLFFSCFGDIERDITTDLQVEGREIFNISMALDESLAFAFKSFEAYSKADTSEVLGCPNIFIDKEQKKITLEFLGNRQCVNEINLSRLGKIHISYTSQSTFNAVTLEYDNYTSRGNTIEGQREFRQSRISNGLNSNTRTETFTELLIIDEHGSSTKINGQFEHSISMLNSVATDITSNGSLEGRNITGRPIRMNRTQPKRYSFNCLNGGFVVPRQGSETWQIFRHTSQATSHQAVYESEIDCQSKVTLTLHDGRTIIYRQ</sequence>
<keyword evidence="2" id="KW-1185">Reference proteome</keyword>
<dbReference type="EC" id="3.3.1.1" evidence="1"/>
<name>S2DFH7_INDAL</name>
<dbReference type="GO" id="GO:0016787">
    <property type="term" value="F:hydrolase activity"/>
    <property type="evidence" value="ECO:0007669"/>
    <property type="project" value="UniProtKB-KW"/>
</dbReference>
<dbReference type="Proteomes" id="UP000006073">
    <property type="component" value="Unassembled WGS sequence"/>
</dbReference>
<dbReference type="RefSeq" id="WP_009033567.1">
    <property type="nucleotide sequence ID" value="NZ_ALWO02000037.1"/>
</dbReference>
<dbReference type="AlphaFoldDB" id="S2DFH7"/>
<dbReference type="OrthoDB" id="838897at2"/>
<gene>
    <name evidence="1" type="ORF">A33Q_3167</name>
</gene>
<proteinExistence type="predicted"/>
<organism evidence="1 2">
    <name type="scientific">Indibacter alkaliphilus (strain CCUG 57479 / KCTC 22604 / LW1)</name>
    <dbReference type="NCBI Taxonomy" id="1189612"/>
    <lineage>
        <taxon>Bacteria</taxon>
        <taxon>Pseudomonadati</taxon>
        <taxon>Bacteroidota</taxon>
        <taxon>Cytophagia</taxon>
        <taxon>Cytophagales</taxon>
        <taxon>Cyclobacteriaceae</taxon>
    </lineage>
</organism>
<dbReference type="PROSITE" id="PS51257">
    <property type="entry name" value="PROKAR_LIPOPROTEIN"/>
    <property type="match status" value="1"/>
</dbReference>
<evidence type="ECO:0000313" key="2">
    <source>
        <dbReference type="Proteomes" id="UP000006073"/>
    </source>
</evidence>
<evidence type="ECO:0000313" key="1">
    <source>
        <dbReference type="EMBL" id="EOZ95805.1"/>
    </source>
</evidence>
<protein>
    <submittedName>
        <fullName evidence="1">S-adenosyl-L-homocysteine hydrolase</fullName>
        <ecNumber evidence="1">3.3.1.1</ecNumber>
    </submittedName>
</protein>
<keyword evidence="1" id="KW-0378">Hydrolase</keyword>
<accession>S2DFH7</accession>
<reference evidence="1 2" key="1">
    <citation type="journal article" date="2013" name="Genome Announc.">
        <title>Draft Genome Sequence of Indibacter alkaliphilus Strain LW1T, Isolated from Lonar Lake, a Haloalkaline Lake in the Buldana District of Maharashtra, India.</title>
        <authorList>
            <person name="Singh A."/>
            <person name="Kumar Jangir P."/>
            <person name="Sharma R."/>
            <person name="Singh A."/>
            <person name="Kumar Pinnaka A."/>
            <person name="Shivaji S."/>
        </authorList>
    </citation>
    <scope>NUCLEOTIDE SEQUENCE [LARGE SCALE GENOMIC DNA]</scope>
    <source>
        <strain evidence="2">CCUG 57479 / KCTC 22604 / LW1</strain>
    </source>
</reference>
<dbReference type="EMBL" id="ALWO02000037">
    <property type="protein sequence ID" value="EOZ95805.1"/>
    <property type="molecule type" value="Genomic_DNA"/>
</dbReference>
<dbReference type="eggNOG" id="ENOG5032UGY">
    <property type="taxonomic scope" value="Bacteria"/>
</dbReference>
<comment type="caution">
    <text evidence="1">The sequence shown here is derived from an EMBL/GenBank/DDBJ whole genome shotgun (WGS) entry which is preliminary data.</text>
</comment>